<dbReference type="STRING" id="1193182.BN11_1070013"/>
<evidence type="ECO:0000313" key="2">
    <source>
        <dbReference type="EMBL" id="CCH71723.1"/>
    </source>
</evidence>
<protein>
    <submittedName>
        <fullName evidence="2">Uncharacterized protein</fullName>
    </submittedName>
</protein>
<organism evidence="2 3">
    <name type="scientific">Nostocoides australiense Ben110</name>
    <dbReference type="NCBI Taxonomy" id="1193182"/>
    <lineage>
        <taxon>Bacteria</taxon>
        <taxon>Bacillati</taxon>
        <taxon>Actinomycetota</taxon>
        <taxon>Actinomycetes</taxon>
        <taxon>Micrococcales</taxon>
        <taxon>Intrasporangiaceae</taxon>
        <taxon>Nostocoides</taxon>
    </lineage>
</organism>
<reference evidence="2 3" key="1">
    <citation type="journal article" date="2013" name="ISME J.">
        <title>A metabolic model for members of the genus Tetrasphaera involved in enhanced biological phosphorus removal.</title>
        <authorList>
            <person name="Kristiansen R."/>
            <person name="Nguyen H.T.T."/>
            <person name="Saunders A.M."/>
            <person name="Nielsen J.L."/>
            <person name="Wimmer R."/>
            <person name="Le V.Q."/>
            <person name="McIlroy S.J."/>
            <person name="Petrovski S."/>
            <person name="Seviour R.J."/>
            <person name="Calteau A."/>
            <person name="Nielsen K.L."/>
            <person name="Nielsen P.H."/>
        </authorList>
    </citation>
    <scope>NUCLEOTIDE SEQUENCE [LARGE SCALE GENOMIC DNA]</scope>
    <source>
        <strain evidence="2 3">Ben110</strain>
    </source>
</reference>
<name>W6JS67_9MICO</name>
<dbReference type="AlphaFoldDB" id="W6JS67"/>
<accession>W6JS67</accession>
<gene>
    <name evidence="2" type="ORF">BN11_1070013</name>
</gene>
<dbReference type="Proteomes" id="UP000035763">
    <property type="component" value="Unassembled WGS sequence"/>
</dbReference>
<comment type="caution">
    <text evidence="2">The sequence shown here is derived from an EMBL/GenBank/DDBJ whole genome shotgun (WGS) entry which is preliminary data.</text>
</comment>
<feature type="region of interest" description="Disordered" evidence="1">
    <location>
        <begin position="13"/>
        <end position="43"/>
    </location>
</feature>
<proteinExistence type="predicted"/>
<evidence type="ECO:0000256" key="1">
    <source>
        <dbReference type="SAM" id="MobiDB-lite"/>
    </source>
</evidence>
<sequence>MLVVGRARLRPLAGWRRDQTLGESTDNPAPPGPEPVDDAKSNSRLWMTLAEHLFDARGDTPYLHKEDTPAADRKFTRR</sequence>
<feature type="region of interest" description="Disordered" evidence="1">
    <location>
        <begin position="59"/>
        <end position="78"/>
    </location>
</feature>
<dbReference type="EMBL" id="CAJA01000010">
    <property type="protein sequence ID" value="CCH71723.1"/>
    <property type="molecule type" value="Genomic_DNA"/>
</dbReference>
<keyword evidence="3" id="KW-1185">Reference proteome</keyword>
<evidence type="ECO:0000313" key="3">
    <source>
        <dbReference type="Proteomes" id="UP000035763"/>
    </source>
</evidence>